<keyword evidence="1" id="KW-1133">Transmembrane helix</keyword>
<keyword evidence="1" id="KW-0812">Transmembrane</keyword>
<feature type="transmembrane region" description="Helical" evidence="1">
    <location>
        <begin position="56"/>
        <end position="80"/>
    </location>
</feature>
<evidence type="ECO:0000259" key="2">
    <source>
        <dbReference type="Pfam" id="PF08378"/>
    </source>
</evidence>
<gene>
    <name evidence="3" type="ORF">H9L09_03870</name>
</gene>
<dbReference type="Pfam" id="PF08378">
    <property type="entry name" value="NERD"/>
    <property type="match status" value="1"/>
</dbReference>
<reference evidence="3 4" key="1">
    <citation type="submission" date="2020-08" db="EMBL/GenBank/DDBJ databases">
        <title>Genome sequence of Nocardioides mesophilus KACC 16243T.</title>
        <authorList>
            <person name="Hyun D.-W."/>
            <person name="Bae J.-W."/>
        </authorList>
    </citation>
    <scope>NUCLEOTIDE SEQUENCE [LARGE SCALE GENOMIC DNA]</scope>
    <source>
        <strain evidence="3 4">KACC 16243</strain>
    </source>
</reference>
<dbReference type="Proteomes" id="UP000515947">
    <property type="component" value="Chromosome"/>
</dbReference>
<feature type="transmembrane region" description="Helical" evidence="1">
    <location>
        <begin position="24"/>
        <end position="50"/>
    </location>
</feature>
<evidence type="ECO:0000256" key="1">
    <source>
        <dbReference type="SAM" id="Phobius"/>
    </source>
</evidence>
<evidence type="ECO:0000313" key="3">
    <source>
        <dbReference type="EMBL" id="QNN53575.1"/>
    </source>
</evidence>
<accession>A0A7G9RDA0</accession>
<sequence length="260" mass="29235">MPKFAPYSRQAFRRAFIEWLKRNVTLMIAVSAGAVALIFLESVLLVHLVPDTAFKWYLLGAVHVGVVAGFAHLLHATFLAHDRRALMHLRGAWGEENTREELKRARRRRLIWGWVDSISLQAGDIDHLVVTRRGGLIAIDSKWRNQHTSQDLASMAQAAARVRLRAEGLTQTLLAGERGARHRARTNPLTVKPVVVMWGAAQDEVPDGAIIDGIEFIAGRRLITWLRQMDGYPVGRDAANDVLERLTTFRLKASRQNATR</sequence>
<dbReference type="KEGG" id="nmes:H9L09_03870"/>
<dbReference type="EMBL" id="CP060713">
    <property type="protein sequence ID" value="QNN53575.1"/>
    <property type="molecule type" value="Genomic_DNA"/>
</dbReference>
<dbReference type="InterPro" id="IPR011528">
    <property type="entry name" value="NERD"/>
</dbReference>
<feature type="domain" description="NERD" evidence="2">
    <location>
        <begin position="90"/>
        <end position="148"/>
    </location>
</feature>
<dbReference type="RefSeq" id="WP_187579417.1">
    <property type="nucleotide sequence ID" value="NZ_CP060713.1"/>
</dbReference>
<organism evidence="3 4">
    <name type="scientific">Nocardioides mesophilus</name>
    <dbReference type="NCBI Taxonomy" id="433659"/>
    <lineage>
        <taxon>Bacteria</taxon>
        <taxon>Bacillati</taxon>
        <taxon>Actinomycetota</taxon>
        <taxon>Actinomycetes</taxon>
        <taxon>Propionibacteriales</taxon>
        <taxon>Nocardioidaceae</taxon>
        <taxon>Nocardioides</taxon>
    </lineage>
</organism>
<dbReference type="AlphaFoldDB" id="A0A7G9RDA0"/>
<keyword evidence="1" id="KW-0472">Membrane</keyword>
<keyword evidence="4" id="KW-1185">Reference proteome</keyword>
<protein>
    <submittedName>
        <fullName evidence="3">NERD domain-containing protein</fullName>
    </submittedName>
</protein>
<name>A0A7G9RDA0_9ACTN</name>
<proteinExistence type="predicted"/>
<evidence type="ECO:0000313" key="4">
    <source>
        <dbReference type="Proteomes" id="UP000515947"/>
    </source>
</evidence>